<organism evidence="1 2">
    <name type="scientific">Crassostrea virginica</name>
    <name type="common">Eastern oyster</name>
    <dbReference type="NCBI Taxonomy" id="6565"/>
    <lineage>
        <taxon>Eukaryota</taxon>
        <taxon>Metazoa</taxon>
        <taxon>Spiralia</taxon>
        <taxon>Lophotrochozoa</taxon>
        <taxon>Mollusca</taxon>
        <taxon>Bivalvia</taxon>
        <taxon>Autobranchia</taxon>
        <taxon>Pteriomorphia</taxon>
        <taxon>Ostreida</taxon>
        <taxon>Ostreoidea</taxon>
        <taxon>Ostreidae</taxon>
        <taxon>Crassostrea</taxon>
    </lineage>
</organism>
<dbReference type="Gene3D" id="1.20.80.60">
    <property type="match status" value="1"/>
</dbReference>
<reference evidence="2" key="1">
    <citation type="submission" date="2025-08" db="UniProtKB">
        <authorList>
            <consortium name="RefSeq"/>
        </authorList>
    </citation>
    <scope>IDENTIFICATION</scope>
    <source>
        <tissue evidence="2">Whole sample</tissue>
    </source>
</reference>
<sequence length="288" mass="32807">MMSTDVELQNLVKVRVSTADGNEVQVTVPVVREKEISVGDIHMKACDCLGLNRTSSKWFSLFCGGEESIKRVSTGTFIHHSSQDIYLKKWCFNKEIEEQMIKDDQAACHLVYTEAKMAIKKGLLVMSDEQMEKLEEYDNPAFRLEEKYVQLVHSLKDYFSIMIKNCKISDKKINDGPLQVFHSGSVRISVAGIFLNADNFSTIIEWKHLKMWLIHRGLSQLTFLFVSPGDREGTVVIETCQCEYALAAILEIVKELQMSSPCKSFYYSSMISTNEEGTTSYENVLFSE</sequence>
<dbReference type="RefSeq" id="XP_022321136.1">
    <property type="nucleotide sequence ID" value="XM_022465428.1"/>
</dbReference>
<gene>
    <name evidence="2" type="primary">LOC111123234</name>
</gene>
<evidence type="ECO:0000313" key="1">
    <source>
        <dbReference type="Proteomes" id="UP000694844"/>
    </source>
</evidence>
<dbReference type="KEGG" id="cvn:111123234"/>
<proteinExistence type="predicted"/>
<dbReference type="AlphaFoldDB" id="A0A8B8D2V5"/>
<keyword evidence="1" id="KW-1185">Reference proteome</keyword>
<dbReference type="Proteomes" id="UP000694844">
    <property type="component" value="Chromosome 3"/>
</dbReference>
<evidence type="ECO:0000313" key="2">
    <source>
        <dbReference type="RefSeq" id="XP_022321136.1"/>
    </source>
</evidence>
<dbReference type="GeneID" id="111123234"/>
<dbReference type="OrthoDB" id="6022170at2759"/>
<protein>
    <submittedName>
        <fullName evidence="2">Uncharacterized protein LOC111123234</fullName>
    </submittedName>
</protein>
<name>A0A8B8D2V5_CRAVI</name>
<accession>A0A8B8D2V5</accession>